<dbReference type="Pfam" id="PF10584">
    <property type="entry name" value="Proteasome_A_N"/>
    <property type="match status" value="1"/>
</dbReference>
<dbReference type="InterPro" id="IPR050115">
    <property type="entry name" value="Proteasome_alpha"/>
</dbReference>
<dbReference type="PANTHER" id="PTHR11599">
    <property type="entry name" value="PROTEASOME SUBUNIT ALPHA/BETA"/>
    <property type="match status" value="1"/>
</dbReference>
<dbReference type="InterPro" id="IPR001353">
    <property type="entry name" value="Proteasome_sua/b"/>
</dbReference>
<dbReference type="JaponicusDB" id="SJAG_02562">
    <property type="gene designation" value="scl1"/>
</dbReference>
<dbReference type="AlphaFoldDB" id="B6K0K6"/>
<dbReference type="SUPFAM" id="SSF56235">
    <property type="entry name" value="N-terminal nucleophile aminohydrolases (Ntn hydrolases)"/>
    <property type="match status" value="1"/>
</dbReference>
<dbReference type="PROSITE" id="PS51475">
    <property type="entry name" value="PROTEASOME_ALPHA_2"/>
    <property type="match status" value="1"/>
</dbReference>
<protein>
    <recommendedName>
        <fullName evidence="7">Proteasome subunit alpha type</fullName>
    </recommendedName>
</protein>
<dbReference type="eggNOG" id="KOG0182">
    <property type="taxonomic scope" value="Eukaryota"/>
</dbReference>
<evidence type="ECO:0000313" key="12">
    <source>
        <dbReference type="Proteomes" id="UP000001744"/>
    </source>
</evidence>
<evidence type="ECO:0000313" key="11">
    <source>
        <dbReference type="JaponicusDB" id="SJAG_02562"/>
    </source>
</evidence>
<comment type="function">
    <text evidence="1">The proteasome is a multicatalytic proteinase complex which is characterized by its ability to cleave peptides with Arg, Phe, Tyr, Leu, and Glu adjacent to the leaving group at neutral or slightly basic pH. The proteasome has an ATP-dependent proteolytic activity.</text>
</comment>
<keyword evidence="4 7" id="KW-0539">Nucleus</keyword>
<proteinExistence type="inferred from homology"/>
<evidence type="ECO:0000256" key="2">
    <source>
        <dbReference type="ARBA" id="ARBA00022490"/>
    </source>
</evidence>
<evidence type="ECO:0000256" key="7">
    <source>
        <dbReference type="RuleBase" id="RU000551"/>
    </source>
</evidence>
<dbReference type="CDD" id="cd03754">
    <property type="entry name" value="proteasome_alpha_type_6"/>
    <property type="match status" value="1"/>
</dbReference>
<keyword evidence="3 6" id="KW-0647">Proteasome</keyword>
<reference evidence="10 12" key="1">
    <citation type="journal article" date="2011" name="Science">
        <title>Comparative functional genomics of the fission yeasts.</title>
        <authorList>
            <person name="Rhind N."/>
            <person name="Chen Z."/>
            <person name="Yassour M."/>
            <person name="Thompson D.A."/>
            <person name="Haas B.J."/>
            <person name="Habib N."/>
            <person name="Wapinski I."/>
            <person name="Roy S."/>
            <person name="Lin M.F."/>
            <person name="Heiman D.I."/>
            <person name="Young S.K."/>
            <person name="Furuya K."/>
            <person name="Guo Y."/>
            <person name="Pidoux A."/>
            <person name="Chen H.M."/>
            <person name="Robbertse B."/>
            <person name="Goldberg J.M."/>
            <person name="Aoki K."/>
            <person name="Bayne E.H."/>
            <person name="Berlin A.M."/>
            <person name="Desjardins C.A."/>
            <person name="Dobbs E."/>
            <person name="Dukaj L."/>
            <person name="Fan L."/>
            <person name="FitzGerald M.G."/>
            <person name="French C."/>
            <person name="Gujja S."/>
            <person name="Hansen K."/>
            <person name="Keifenheim D."/>
            <person name="Levin J.Z."/>
            <person name="Mosher R.A."/>
            <person name="Mueller C.A."/>
            <person name="Pfiffner J."/>
            <person name="Priest M."/>
            <person name="Russ C."/>
            <person name="Smialowska A."/>
            <person name="Swoboda P."/>
            <person name="Sykes S.M."/>
            <person name="Vaughn M."/>
            <person name="Vengrova S."/>
            <person name="Yoder R."/>
            <person name="Zeng Q."/>
            <person name="Allshire R."/>
            <person name="Baulcombe D."/>
            <person name="Birren B.W."/>
            <person name="Brown W."/>
            <person name="Ekwall K."/>
            <person name="Kellis M."/>
            <person name="Leatherwood J."/>
            <person name="Levin H."/>
            <person name="Margalit H."/>
            <person name="Martienssen R."/>
            <person name="Nieduszynski C.A."/>
            <person name="Spatafora J.W."/>
            <person name="Friedman N."/>
            <person name="Dalgaard J.Z."/>
            <person name="Baumann P."/>
            <person name="Niki H."/>
            <person name="Regev A."/>
            <person name="Nusbaum C."/>
        </authorList>
    </citation>
    <scope>NUCLEOTIDE SEQUENCE [LARGE SCALE GENOMIC DNA]</scope>
    <source>
        <strain evidence="12">yFS275 / FY16936</strain>
    </source>
</reference>
<dbReference type="GO" id="GO:0005634">
    <property type="term" value="C:nucleus"/>
    <property type="evidence" value="ECO:0000318"/>
    <property type="project" value="GO_Central"/>
</dbReference>
<organism evidence="10 12">
    <name type="scientific">Schizosaccharomyces japonicus (strain yFS275 / FY16936)</name>
    <name type="common">Fission yeast</name>
    <dbReference type="NCBI Taxonomy" id="402676"/>
    <lineage>
        <taxon>Eukaryota</taxon>
        <taxon>Fungi</taxon>
        <taxon>Dikarya</taxon>
        <taxon>Ascomycota</taxon>
        <taxon>Taphrinomycotina</taxon>
        <taxon>Schizosaccharomycetes</taxon>
        <taxon>Schizosaccharomycetales</taxon>
        <taxon>Schizosaccharomycetaceae</taxon>
        <taxon>Schizosaccharomyces</taxon>
    </lineage>
</organism>
<gene>
    <name evidence="11" type="primary">scl1</name>
    <name evidence="10" type="ORF">SJAG_02562</name>
</gene>
<name>B6K0K6_SCHJY</name>
<dbReference type="GeneID" id="7051190"/>
<dbReference type="Pfam" id="PF00227">
    <property type="entry name" value="Proteasome"/>
    <property type="match status" value="1"/>
</dbReference>
<comment type="subunit">
    <text evidence="5">The 26S proteasome consists of a 20S proteasome core and two 19S regulatory subunits. The 20S proteasome core is composed of 28 subunits that are arranged in four stacked rings, resulting in a barrel-shaped structure. The two end rings are each formed by seven alpha subunits, and the two central rings are each formed by seven beta subunits. The catalytic chamber with the active sites is on the inside of the barrel.</text>
</comment>
<evidence type="ECO:0000256" key="6">
    <source>
        <dbReference type="PROSITE-ProRule" id="PRU00808"/>
    </source>
</evidence>
<dbReference type="OrthoDB" id="431557at2759"/>
<dbReference type="GO" id="GO:0005829">
    <property type="term" value="C:cytosol"/>
    <property type="evidence" value="ECO:0000318"/>
    <property type="project" value="GO_Central"/>
</dbReference>
<dbReference type="OMA" id="YGYDMPV"/>
<dbReference type="STRING" id="402676.B6K0K6"/>
<dbReference type="PROSITE" id="PS00388">
    <property type="entry name" value="PROTEASOME_ALPHA_1"/>
    <property type="match status" value="1"/>
</dbReference>
<dbReference type="Gene3D" id="3.60.20.10">
    <property type="entry name" value="Glutamine Phosphoribosylpyrophosphate, subunit 1, domain 1"/>
    <property type="match status" value="1"/>
</dbReference>
<dbReference type="SMART" id="SM00948">
    <property type="entry name" value="Proteasome_A_N"/>
    <property type="match status" value="1"/>
</dbReference>
<comment type="similarity">
    <text evidence="6 7">Belongs to the peptidase T1A family.</text>
</comment>
<dbReference type="Proteomes" id="UP000001744">
    <property type="component" value="Unassembled WGS sequence"/>
</dbReference>
<dbReference type="GO" id="GO:0010499">
    <property type="term" value="P:proteasomal ubiquitin-independent protein catabolic process"/>
    <property type="evidence" value="ECO:0007669"/>
    <property type="project" value="EnsemblFungi"/>
</dbReference>
<keyword evidence="2 7" id="KW-0963">Cytoplasm</keyword>
<dbReference type="InterPro" id="IPR034642">
    <property type="entry name" value="Proteasome_subunit_alpha6"/>
</dbReference>
<dbReference type="FunFam" id="3.60.20.10:FF:000055">
    <property type="entry name" value="Proteasome subunit alpha type"/>
    <property type="match status" value="1"/>
</dbReference>
<dbReference type="GO" id="GO:0019773">
    <property type="term" value="C:proteasome core complex, alpha-subunit complex"/>
    <property type="evidence" value="ECO:0000318"/>
    <property type="project" value="GO_Central"/>
</dbReference>
<dbReference type="VEuPathDB" id="FungiDB:SJAG_02562"/>
<evidence type="ECO:0000256" key="5">
    <source>
        <dbReference type="ARBA" id="ARBA00026071"/>
    </source>
</evidence>
<dbReference type="InterPro" id="IPR000426">
    <property type="entry name" value="Proteasome_asu_N"/>
</dbReference>
<dbReference type="EMBL" id="KE651166">
    <property type="protein sequence ID" value="EEB07477.2"/>
    <property type="molecule type" value="Genomic_DNA"/>
</dbReference>
<evidence type="ECO:0000313" key="10">
    <source>
        <dbReference type="EMBL" id="EEB07477.2"/>
    </source>
</evidence>
<evidence type="ECO:0000256" key="8">
    <source>
        <dbReference type="SAM" id="MobiDB-lite"/>
    </source>
</evidence>
<dbReference type="MEROPS" id="T01.971"/>
<dbReference type="InterPro" id="IPR023332">
    <property type="entry name" value="Proteasome_alpha-type"/>
</dbReference>
<feature type="domain" description="Proteasome alpha-type subunits" evidence="9">
    <location>
        <begin position="29"/>
        <end position="51"/>
    </location>
</feature>
<evidence type="ECO:0000259" key="9">
    <source>
        <dbReference type="PROSITE" id="PS00388"/>
    </source>
</evidence>
<evidence type="ECO:0000256" key="4">
    <source>
        <dbReference type="ARBA" id="ARBA00023242"/>
    </source>
</evidence>
<evidence type="ECO:0000256" key="3">
    <source>
        <dbReference type="ARBA" id="ARBA00022942"/>
    </source>
</evidence>
<sequence>MGVRASTRSSHLPRTNNKRPENMSQARGFDRTITVFSPEGRLYQVEYAFKAFNNAGITSASATGKNCACVVTQKKIPDKLVDASTVNHVFRISDSIGCVMTGSIADARAQVIRARAEAAEFEYKYGYPMPCDVLAKRMANINQVHTQRAAMRPLGVAMTIVSVDEEKGPLLYKLDPAGFFIGYKATSAGPKQTETMNWLEKQLKRFGEPKNVDETVETCIQALMSSLSTDFKASELQVGIVEGDKPFRMLDEEEIGARLQSIAEKD</sequence>
<keyword evidence="12" id="KW-1185">Reference proteome</keyword>
<dbReference type="HOGENOM" id="CLU_035750_4_1_1"/>
<dbReference type="RefSeq" id="XP_002173770.2">
    <property type="nucleotide sequence ID" value="XM_002173734.2"/>
</dbReference>
<accession>B6K0K6</accession>
<feature type="compositionally biased region" description="Polar residues" evidence="8">
    <location>
        <begin position="1"/>
        <end position="15"/>
    </location>
</feature>
<dbReference type="GO" id="GO:0043161">
    <property type="term" value="P:proteasome-mediated ubiquitin-dependent protein catabolic process"/>
    <property type="evidence" value="ECO:0000318"/>
    <property type="project" value="GO_Central"/>
</dbReference>
<comment type="subcellular location">
    <subcellularLocation>
        <location evidence="7">Cytoplasm</location>
    </subcellularLocation>
    <subcellularLocation>
        <location evidence="7">Nucleus</location>
    </subcellularLocation>
</comment>
<evidence type="ECO:0000256" key="1">
    <source>
        <dbReference type="ARBA" id="ARBA00002000"/>
    </source>
</evidence>
<feature type="region of interest" description="Disordered" evidence="8">
    <location>
        <begin position="1"/>
        <end position="26"/>
    </location>
</feature>
<dbReference type="InterPro" id="IPR029055">
    <property type="entry name" value="Ntn_hydrolases_N"/>
</dbReference>